<evidence type="ECO:0000313" key="3">
    <source>
        <dbReference type="Proteomes" id="UP000184035"/>
    </source>
</evidence>
<dbReference type="OrthoDB" id="9765879at2"/>
<dbReference type="PROSITE" id="PS51904">
    <property type="entry name" value="GLYCOSYL_HYDROL_F25_2"/>
    <property type="match status" value="1"/>
</dbReference>
<organism evidence="2 3">
    <name type="scientific">Clostridium fallax</name>
    <dbReference type="NCBI Taxonomy" id="1533"/>
    <lineage>
        <taxon>Bacteria</taxon>
        <taxon>Bacillati</taxon>
        <taxon>Bacillota</taxon>
        <taxon>Clostridia</taxon>
        <taxon>Eubacteriales</taxon>
        <taxon>Clostridiaceae</taxon>
        <taxon>Clostridium</taxon>
    </lineage>
</organism>
<evidence type="ECO:0000313" key="2">
    <source>
        <dbReference type="EMBL" id="SHE34469.1"/>
    </source>
</evidence>
<dbReference type="GO" id="GO:0003796">
    <property type="term" value="F:lysozyme activity"/>
    <property type="evidence" value="ECO:0007669"/>
    <property type="project" value="InterPro"/>
</dbReference>
<dbReference type="AlphaFoldDB" id="A0A1M4SQL2"/>
<accession>A0A1M4SQL2</accession>
<reference evidence="2 3" key="1">
    <citation type="submission" date="2016-11" db="EMBL/GenBank/DDBJ databases">
        <authorList>
            <person name="Jaros S."/>
            <person name="Januszkiewicz K."/>
            <person name="Wedrychowicz H."/>
        </authorList>
    </citation>
    <scope>NUCLEOTIDE SEQUENCE [LARGE SCALE GENOMIC DNA]</scope>
    <source>
        <strain evidence="2 3">DSM 2631</strain>
    </source>
</reference>
<dbReference type="STRING" id="1533.SAMN05443638_101134"/>
<dbReference type="InterPro" id="IPR013783">
    <property type="entry name" value="Ig-like_fold"/>
</dbReference>
<dbReference type="SUPFAM" id="SSF51445">
    <property type="entry name" value="(Trans)glycosidases"/>
    <property type="match status" value="1"/>
</dbReference>
<dbReference type="GO" id="GO:0009253">
    <property type="term" value="P:peptidoglycan catabolic process"/>
    <property type="evidence" value="ECO:0007669"/>
    <property type="project" value="InterPro"/>
</dbReference>
<gene>
    <name evidence="2" type="ORF">SAMN05443638_101134</name>
</gene>
<dbReference type="InterPro" id="IPR017853">
    <property type="entry name" value="GH"/>
</dbReference>
<dbReference type="InterPro" id="IPR002053">
    <property type="entry name" value="Glyco_hydro_25"/>
</dbReference>
<dbReference type="PANTHER" id="PTHR34135:SF2">
    <property type="entry name" value="LYSOZYME"/>
    <property type="match status" value="1"/>
</dbReference>
<name>A0A1M4SQL2_9CLOT</name>
<dbReference type="GO" id="GO:0016052">
    <property type="term" value="P:carbohydrate catabolic process"/>
    <property type="evidence" value="ECO:0007669"/>
    <property type="project" value="TreeGrafter"/>
</dbReference>
<protein>
    <submittedName>
        <fullName evidence="2">Lysozyme</fullName>
    </submittedName>
</protein>
<proteinExistence type="inferred from homology"/>
<dbReference type="GO" id="GO:0016998">
    <property type="term" value="P:cell wall macromolecule catabolic process"/>
    <property type="evidence" value="ECO:0007669"/>
    <property type="project" value="InterPro"/>
</dbReference>
<dbReference type="CDD" id="cd00599">
    <property type="entry name" value="GH25_muramidase"/>
    <property type="match status" value="1"/>
</dbReference>
<sequence>MQNKTSSSTFGPDLNEFKENVDFRVLASTVDFIYLRSSGSGTGSFRVDKKFIEYARGCRNYGIPVGAYHFGVPSSDLSTADSQCDDFINVLQQGFGQGDYGDIFPTLDIESPIEKTITTAELVRWIDRFRKRFEQKTRRRLMLYTGLFFIKIYDDFKVNNSYPLSNMPLWIAMYKEIPGNPPYPPDIGGWKRWTIWQFTEQGNIKGVDPPVDLNWGPNSIDELKPPSNVSGLSASMDKNYIYVTWNANRDKDLMGYNIYVNSNYIKTLGKGVNYYRIPRSTISVPINRPIEIGVEAFDSSGEFSKNRSKVTLTQSRGEPILEEDKFYIKGDIIIRT</sequence>
<dbReference type="RefSeq" id="WP_072892295.1">
    <property type="nucleotide sequence ID" value="NZ_FQVM01000001.1"/>
</dbReference>
<dbReference type="Gene3D" id="2.60.40.10">
    <property type="entry name" value="Immunoglobulins"/>
    <property type="match status" value="1"/>
</dbReference>
<dbReference type="Gene3D" id="3.20.20.80">
    <property type="entry name" value="Glycosidases"/>
    <property type="match status" value="1"/>
</dbReference>
<dbReference type="Proteomes" id="UP000184035">
    <property type="component" value="Unassembled WGS sequence"/>
</dbReference>
<evidence type="ECO:0000256" key="1">
    <source>
        <dbReference type="ARBA" id="ARBA00010646"/>
    </source>
</evidence>
<dbReference type="EMBL" id="FQVM01000001">
    <property type="protein sequence ID" value="SHE34469.1"/>
    <property type="molecule type" value="Genomic_DNA"/>
</dbReference>
<dbReference type="PANTHER" id="PTHR34135">
    <property type="entry name" value="LYSOZYME"/>
    <property type="match status" value="1"/>
</dbReference>
<dbReference type="Pfam" id="PF01183">
    <property type="entry name" value="Glyco_hydro_25"/>
    <property type="match status" value="1"/>
</dbReference>
<keyword evidence="3" id="KW-1185">Reference proteome</keyword>
<comment type="similarity">
    <text evidence="1">Belongs to the glycosyl hydrolase 25 family.</text>
</comment>